<protein>
    <submittedName>
        <fullName evidence="2">Uncharacterized protein</fullName>
    </submittedName>
</protein>
<keyword evidence="3" id="KW-1185">Reference proteome</keyword>
<organism evidence="2 3">
    <name type="scientific">Acrocarpospora corrugata</name>
    <dbReference type="NCBI Taxonomy" id="35763"/>
    <lineage>
        <taxon>Bacteria</taxon>
        <taxon>Bacillati</taxon>
        <taxon>Actinomycetota</taxon>
        <taxon>Actinomycetes</taxon>
        <taxon>Streptosporangiales</taxon>
        <taxon>Streptosporangiaceae</taxon>
        <taxon>Acrocarpospora</taxon>
    </lineage>
</organism>
<dbReference type="Proteomes" id="UP000334990">
    <property type="component" value="Unassembled WGS sequence"/>
</dbReference>
<accession>A0A5M3WGY1</accession>
<sequence length="573" mass="60521">MHCTARTSRPTARELAEAIWLARYAPVPAPGTDAEAQVRPPDQDLDGEADGNEFSAARAPGRSLGVPGSSPAGSGMTGHPVRLPEAPGLTGGRDLQYALRPLRRRIPSHRHLTFDENATVTFIASTGLWLPVQRPAPERWFEVALIVDTSPSMALWRVAAAELHTLLSGTGAVRDVRTWHLDPGKGTISAVPSGPARDPRELVDGSGRRLFLVLTDGGAQAWHEGTALETLTDWAHRCPTAVLQTLPEQMWARTGLPVLGARLHASTAGLPNRRLRTTFTRRRPHRAPGIPIPVLGVEPTALGAWARLLAGTAAGVPLAITIDRGPSAGQAPAAPAGIDELGRFRASASPEAYQLAVCLSAVPLTLPIMRLVRHAAVPASRTSALAEVLLGGLLVRTGPDSYEFLPGLRESLRNELRRSEEAAVRAAVSGYLADTAGTQGQTFAGIIDAGDEAAAVAGEELAPVPADLAARLGLPDGTDTLTADIGRPAAGDTQTGKPDTARARSRASRRTREWTAFAQRLPTTAGTSRRAPSFPPCGHRSLTRNASRGPLRKYSSPLRISGLGTVRRVSTGS</sequence>
<dbReference type="AlphaFoldDB" id="A0A5M3WGY1"/>
<name>A0A5M3WGY1_9ACTN</name>
<proteinExistence type="predicted"/>
<dbReference type="NCBIfam" id="NF041121">
    <property type="entry name" value="SAV_2336_NTERM"/>
    <property type="match status" value="1"/>
</dbReference>
<evidence type="ECO:0000313" key="3">
    <source>
        <dbReference type="Proteomes" id="UP000334990"/>
    </source>
</evidence>
<dbReference type="InterPro" id="IPR047738">
    <property type="entry name" value="SAV_2336-like_N"/>
</dbReference>
<comment type="caution">
    <text evidence="2">The sequence shown here is derived from an EMBL/GenBank/DDBJ whole genome shotgun (WGS) entry which is preliminary data.</text>
</comment>
<feature type="region of interest" description="Disordered" evidence="1">
    <location>
        <begin position="30"/>
        <end position="90"/>
    </location>
</feature>
<gene>
    <name evidence="2" type="ORF">Acor_84520</name>
</gene>
<dbReference type="RefSeq" id="WP_155342294.1">
    <property type="nucleotide sequence ID" value="NZ_BAAABN010000039.1"/>
</dbReference>
<dbReference type="OrthoDB" id="4495511at2"/>
<evidence type="ECO:0000256" key="1">
    <source>
        <dbReference type="SAM" id="MobiDB-lite"/>
    </source>
</evidence>
<evidence type="ECO:0000313" key="2">
    <source>
        <dbReference type="EMBL" id="GES06383.1"/>
    </source>
</evidence>
<feature type="region of interest" description="Disordered" evidence="1">
    <location>
        <begin position="522"/>
        <end position="557"/>
    </location>
</feature>
<feature type="region of interest" description="Disordered" evidence="1">
    <location>
        <begin position="480"/>
        <end position="510"/>
    </location>
</feature>
<dbReference type="EMBL" id="BLAD01000161">
    <property type="protein sequence ID" value="GES06383.1"/>
    <property type="molecule type" value="Genomic_DNA"/>
</dbReference>
<reference evidence="2 3" key="1">
    <citation type="submission" date="2019-10" db="EMBL/GenBank/DDBJ databases">
        <title>Whole genome shotgun sequence of Acrocarpospora corrugata NBRC 13972.</title>
        <authorList>
            <person name="Ichikawa N."/>
            <person name="Kimura A."/>
            <person name="Kitahashi Y."/>
            <person name="Komaki H."/>
            <person name="Oguchi A."/>
        </authorList>
    </citation>
    <scope>NUCLEOTIDE SEQUENCE [LARGE SCALE GENOMIC DNA]</scope>
    <source>
        <strain evidence="2 3">NBRC 13972</strain>
    </source>
</reference>